<comment type="caution">
    <text evidence="1">The sequence shown here is derived from an EMBL/GenBank/DDBJ whole genome shotgun (WGS) entry which is preliminary data.</text>
</comment>
<name>A0A9P6SN73_9FUNG</name>
<dbReference type="Proteomes" id="UP000749646">
    <property type="component" value="Unassembled WGS sequence"/>
</dbReference>
<keyword evidence="2" id="KW-1185">Reference proteome</keyword>
<organism evidence="1 2">
    <name type="scientific">Modicella reniformis</name>
    <dbReference type="NCBI Taxonomy" id="1440133"/>
    <lineage>
        <taxon>Eukaryota</taxon>
        <taxon>Fungi</taxon>
        <taxon>Fungi incertae sedis</taxon>
        <taxon>Mucoromycota</taxon>
        <taxon>Mortierellomycotina</taxon>
        <taxon>Mortierellomycetes</taxon>
        <taxon>Mortierellales</taxon>
        <taxon>Mortierellaceae</taxon>
        <taxon>Modicella</taxon>
    </lineage>
</organism>
<dbReference type="OrthoDB" id="8954335at2759"/>
<proteinExistence type="predicted"/>
<gene>
    <name evidence="1" type="ORF">BGZ65_002387</name>
</gene>
<accession>A0A9P6SN73</accession>
<evidence type="ECO:0000313" key="2">
    <source>
        <dbReference type="Proteomes" id="UP000749646"/>
    </source>
</evidence>
<evidence type="ECO:0000313" key="1">
    <source>
        <dbReference type="EMBL" id="KAF9982900.1"/>
    </source>
</evidence>
<dbReference type="AlphaFoldDB" id="A0A9P6SN73"/>
<sequence>MIPVYNIFLLGPIQFGKSTFIESAKLYADPSYKVNEEHDDQDVGTFQINTERAFKELLTREDDLEIRVEEVPGSKTVSDL</sequence>
<protein>
    <submittedName>
        <fullName evidence="1">Uncharacterized protein</fullName>
    </submittedName>
</protein>
<reference evidence="1" key="1">
    <citation type="journal article" date="2020" name="Fungal Divers.">
        <title>Resolving the Mortierellaceae phylogeny through synthesis of multi-gene phylogenetics and phylogenomics.</title>
        <authorList>
            <person name="Vandepol N."/>
            <person name="Liber J."/>
            <person name="Desiro A."/>
            <person name="Na H."/>
            <person name="Kennedy M."/>
            <person name="Barry K."/>
            <person name="Grigoriev I.V."/>
            <person name="Miller A.N."/>
            <person name="O'Donnell K."/>
            <person name="Stajich J.E."/>
            <person name="Bonito G."/>
        </authorList>
    </citation>
    <scope>NUCLEOTIDE SEQUENCE</scope>
    <source>
        <strain evidence="1">MES-2147</strain>
    </source>
</reference>
<dbReference type="EMBL" id="JAAAHW010003534">
    <property type="protein sequence ID" value="KAF9982900.1"/>
    <property type="molecule type" value="Genomic_DNA"/>
</dbReference>